<evidence type="ECO:0000313" key="1">
    <source>
        <dbReference type="EMBL" id="SEO05249.1"/>
    </source>
</evidence>
<gene>
    <name evidence="1" type="ORF">SAMN04488134_103230</name>
</gene>
<dbReference type="EMBL" id="FODJ01000003">
    <property type="protein sequence ID" value="SEO05249.1"/>
    <property type="molecule type" value="Genomic_DNA"/>
</dbReference>
<protein>
    <submittedName>
        <fullName evidence="1">Uncharacterized protein</fullName>
    </submittedName>
</protein>
<proteinExistence type="predicted"/>
<dbReference type="AlphaFoldDB" id="A0A1H8LJJ8"/>
<reference evidence="1 2" key="1">
    <citation type="submission" date="2016-10" db="EMBL/GenBank/DDBJ databases">
        <authorList>
            <person name="de Groot N.N."/>
        </authorList>
    </citation>
    <scope>NUCLEOTIDE SEQUENCE [LARGE SCALE GENOMIC DNA]</scope>
    <source>
        <strain evidence="1 2">CGMCC 1.10434</strain>
    </source>
</reference>
<organism evidence="1 2">
    <name type="scientific">Amphibacillus marinus</name>
    <dbReference type="NCBI Taxonomy" id="872970"/>
    <lineage>
        <taxon>Bacteria</taxon>
        <taxon>Bacillati</taxon>
        <taxon>Bacillota</taxon>
        <taxon>Bacilli</taxon>
        <taxon>Bacillales</taxon>
        <taxon>Bacillaceae</taxon>
        <taxon>Amphibacillus</taxon>
    </lineage>
</organism>
<name>A0A1H8LJJ8_9BACI</name>
<accession>A0A1H8LJJ8</accession>
<sequence length="56" mass="6604">MDKEFSSEENLLLINQQKITVQRKKIDSQREVALSVQAITEDERNWIRQVLNEADC</sequence>
<dbReference type="RefSeq" id="WP_177178235.1">
    <property type="nucleotide sequence ID" value="NZ_FODJ01000003.1"/>
</dbReference>
<keyword evidence="2" id="KW-1185">Reference proteome</keyword>
<evidence type="ECO:0000313" key="2">
    <source>
        <dbReference type="Proteomes" id="UP000199300"/>
    </source>
</evidence>
<dbReference type="Proteomes" id="UP000199300">
    <property type="component" value="Unassembled WGS sequence"/>
</dbReference>